<proteinExistence type="predicted"/>
<name>Q1Q584_KUEST</name>
<reference evidence="1" key="2">
    <citation type="submission" date="2006-01" db="EMBL/GenBank/DDBJ databases">
        <authorList>
            <person name="Genoscope"/>
        </authorList>
    </citation>
    <scope>NUCLEOTIDE SEQUENCE</scope>
</reference>
<sequence length="180" mass="19753">MELIALVLSSLSVIGLVIAGLLLRGYLPSYVAEKGKNLASKEDLAHLTGLVESVKALHISELERLKADLLAESQTTERRRRVYEEMCFVLRVFISGHGGTPEIKELFHATYAAAWLWATDNVLVSLNHFIALQVQRAADPASVDQPTMKGAYTAIVIEMRKDVGFGGTVASGSDYQFVQF</sequence>
<dbReference type="EMBL" id="CT573071">
    <property type="protein sequence ID" value="CAJ75177.1"/>
    <property type="molecule type" value="Genomic_DNA"/>
</dbReference>
<accession>Q1Q584</accession>
<protein>
    <submittedName>
        <fullName evidence="1">Uncharacterized protein</fullName>
    </submittedName>
</protein>
<reference evidence="1" key="1">
    <citation type="journal article" date="2006" name="Nature">
        <title>Deciphering the evolution and metabolism of an anammox bacterium from a community genome.</title>
        <authorList>
            <person name="Strous M."/>
            <person name="Pelletier E."/>
            <person name="Mangenot S."/>
            <person name="Rattei T."/>
            <person name="Lehner A."/>
            <person name="Taylor M.W."/>
            <person name="Horn M."/>
            <person name="Daims H."/>
            <person name="Bartol-Mavel D."/>
            <person name="Wincker P."/>
            <person name="Barbe V."/>
            <person name="Fonknechten N."/>
            <person name="Vallenet D."/>
            <person name="Segurens B."/>
            <person name="Schenowitz-Truong C."/>
            <person name="Medigue C."/>
            <person name="Collingro A."/>
            <person name="Snel B."/>
            <person name="Dutilh B.E."/>
            <person name="OpDenCamp H.J.M."/>
            <person name="vanDerDrift C."/>
            <person name="Cirpus I."/>
            <person name="vanDePas-Schoonen K.T."/>
            <person name="Harhangi H.R."/>
            <person name="vanNiftrik L."/>
            <person name="Schmid M."/>
            <person name="Keltjens J."/>
            <person name="vanDeVossenberg J."/>
            <person name="Kartal B."/>
            <person name="Meier H."/>
            <person name="Frishman D."/>
            <person name="Huynen M.A."/>
            <person name="Mewes H."/>
            <person name="Weissenbach J."/>
            <person name="Jetten M.S.M."/>
            <person name="Wagner M."/>
            <person name="LePaslier D."/>
        </authorList>
    </citation>
    <scope>NUCLEOTIDE SEQUENCE</scope>
</reference>
<gene>
    <name evidence="1" type="ORF">kuste4415</name>
</gene>
<organism evidence="1">
    <name type="scientific">Kuenenia stuttgartiensis</name>
    <dbReference type="NCBI Taxonomy" id="174633"/>
    <lineage>
        <taxon>Bacteria</taxon>
        <taxon>Pseudomonadati</taxon>
        <taxon>Planctomycetota</taxon>
        <taxon>Candidatus Brocadiia</taxon>
        <taxon>Candidatus Brocadiales</taxon>
        <taxon>Candidatus Brocadiaceae</taxon>
        <taxon>Candidatus Kuenenia</taxon>
    </lineage>
</organism>
<evidence type="ECO:0000313" key="1">
    <source>
        <dbReference type="EMBL" id="CAJ75177.1"/>
    </source>
</evidence>
<dbReference type="AlphaFoldDB" id="Q1Q584"/>
<dbReference type="RefSeq" id="WP_169704418.1">
    <property type="nucleotide sequence ID" value="NZ_OCTL01000150.1"/>
</dbReference>